<dbReference type="GO" id="GO:0022857">
    <property type="term" value="F:transmembrane transporter activity"/>
    <property type="evidence" value="ECO:0007669"/>
    <property type="project" value="InterPro"/>
</dbReference>
<evidence type="ECO:0000256" key="1">
    <source>
        <dbReference type="ARBA" id="ARBA00004141"/>
    </source>
</evidence>
<evidence type="ECO:0000256" key="4">
    <source>
        <dbReference type="ARBA" id="ARBA00023136"/>
    </source>
</evidence>
<dbReference type="Pfam" id="PF07690">
    <property type="entry name" value="MFS_1"/>
    <property type="match status" value="1"/>
</dbReference>
<feature type="transmembrane region" description="Helical" evidence="6">
    <location>
        <begin position="151"/>
        <end position="170"/>
    </location>
</feature>
<dbReference type="Proteomes" id="UP001140091">
    <property type="component" value="Unassembled WGS sequence"/>
</dbReference>
<accession>A0A9W8MJP2</accession>
<dbReference type="GO" id="GO:0005886">
    <property type="term" value="C:plasma membrane"/>
    <property type="evidence" value="ECO:0007669"/>
    <property type="project" value="TreeGrafter"/>
</dbReference>
<evidence type="ECO:0000256" key="5">
    <source>
        <dbReference type="SAM" id="MobiDB-lite"/>
    </source>
</evidence>
<evidence type="ECO:0000256" key="2">
    <source>
        <dbReference type="ARBA" id="ARBA00022692"/>
    </source>
</evidence>
<keyword evidence="9" id="KW-1185">Reference proteome</keyword>
<feature type="domain" description="Major facilitator superfamily (MFS) profile" evidence="7">
    <location>
        <begin position="84"/>
        <end position="364"/>
    </location>
</feature>
<feature type="transmembrane region" description="Helical" evidence="6">
    <location>
        <begin position="115"/>
        <end position="139"/>
    </location>
</feature>
<evidence type="ECO:0000256" key="3">
    <source>
        <dbReference type="ARBA" id="ARBA00022989"/>
    </source>
</evidence>
<keyword evidence="3 6" id="KW-1133">Transmembrane helix</keyword>
<dbReference type="AlphaFoldDB" id="A0A9W8MJP2"/>
<dbReference type="InterPro" id="IPR011701">
    <property type="entry name" value="MFS"/>
</dbReference>
<dbReference type="EMBL" id="JANBPK010000772">
    <property type="protein sequence ID" value="KAJ2932422.1"/>
    <property type="molecule type" value="Genomic_DNA"/>
</dbReference>
<feature type="non-terminal residue" evidence="8">
    <location>
        <position position="1"/>
    </location>
</feature>
<evidence type="ECO:0000313" key="8">
    <source>
        <dbReference type="EMBL" id="KAJ2932422.1"/>
    </source>
</evidence>
<name>A0A9W8MJP2_9AGAR</name>
<dbReference type="PANTHER" id="PTHR23502:SF60">
    <property type="entry name" value="MAJOR FACILITATOR SUPERFAMILY (MFS) PROFILE DOMAIN-CONTAINING PROTEIN-RELATED"/>
    <property type="match status" value="1"/>
</dbReference>
<dbReference type="Gene3D" id="1.20.1250.20">
    <property type="entry name" value="MFS general substrate transporter like domains"/>
    <property type="match status" value="1"/>
</dbReference>
<comment type="caution">
    <text evidence="8">The sequence shown here is derived from an EMBL/GenBank/DDBJ whole genome shotgun (WGS) entry which is preliminary data.</text>
</comment>
<dbReference type="PANTHER" id="PTHR23502">
    <property type="entry name" value="MAJOR FACILITATOR SUPERFAMILY"/>
    <property type="match status" value="1"/>
</dbReference>
<evidence type="ECO:0000256" key="6">
    <source>
        <dbReference type="SAM" id="Phobius"/>
    </source>
</evidence>
<keyword evidence="4 6" id="KW-0472">Membrane</keyword>
<feature type="transmembrane region" description="Helical" evidence="6">
    <location>
        <begin position="318"/>
        <end position="339"/>
    </location>
</feature>
<dbReference type="SUPFAM" id="SSF103473">
    <property type="entry name" value="MFS general substrate transporter"/>
    <property type="match status" value="1"/>
</dbReference>
<reference evidence="8" key="1">
    <citation type="submission" date="2022-06" db="EMBL/GenBank/DDBJ databases">
        <title>Genome Sequence of Candolleomyces eurysporus.</title>
        <authorList>
            <person name="Buettner E."/>
        </authorList>
    </citation>
    <scope>NUCLEOTIDE SEQUENCE</scope>
    <source>
        <strain evidence="8">VTCC 930004</strain>
    </source>
</reference>
<evidence type="ECO:0000259" key="7">
    <source>
        <dbReference type="PROSITE" id="PS50850"/>
    </source>
</evidence>
<feature type="transmembrane region" description="Helical" evidence="6">
    <location>
        <begin position="82"/>
        <end position="103"/>
    </location>
</feature>
<dbReference type="PROSITE" id="PS50850">
    <property type="entry name" value="MFS"/>
    <property type="match status" value="1"/>
</dbReference>
<keyword evidence="2 6" id="KW-0812">Transmembrane</keyword>
<dbReference type="OrthoDB" id="6770063at2759"/>
<comment type="subcellular location">
    <subcellularLocation>
        <location evidence="1">Membrane</location>
        <topology evidence="1">Multi-pass membrane protein</topology>
    </subcellularLocation>
</comment>
<sequence length="364" mass="39850">MDSLKVCPPRSRGSSSTTTTVVEEEAVDLEAPPSTILEDFASEPEGRFSFEHVNPPEEVQWVDWSGPDDPSNPKNWSSKRKWATTFVVSAFNFISPASSSMIAPASETIAKEFGMTNAVLISLITSAFVLGYAVGPLIVGPLSEIYGRSQVIKISNLFYLVWNLACGFSTNTPQLLVFRFLAGVGGSAPLSVGGAVMGDIFYKEQRGRAMALYSFVAMLGPVLGPEVDGCSCDKDNAQNVLEMGRDLVDVIVQISGIFLLQETYPPVLLERKAEKLRMSLRSRGAGGGHTHIRSVYDTGRKTSLPTTLLHALSRPTQLILFEPIIQLFSFYTALVYGIFYRMFFRHLGGAEIFKFSDGPFNQSS</sequence>
<dbReference type="InterPro" id="IPR036259">
    <property type="entry name" value="MFS_trans_sf"/>
</dbReference>
<dbReference type="InterPro" id="IPR020846">
    <property type="entry name" value="MFS_dom"/>
</dbReference>
<evidence type="ECO:0000313" key="9">
    <source>
        <dbReference type="Proteomes" id="UP001140091"/>
    </source>
</evidence>
<gene>
    <name evidence="8" type="ORF">H1R20_g4662</name>
</gene>
<feature type="region of interest" description="Disordered" evidence="5">
    <location>
        <begin position="1"/>
        <end position="26"/>
    </location>
</feature>
<organism evidence="8 9">
    <name type="scientific">Candolleomyces eurysporus</name>
    <dbReference type="NCBI Taxonomy" id="2828524"/>
    <lineage>
        <taxon>Eukaryota</taxon>
        <taxon>Fungi</taxon>
        <taxon>Dikarya</taxon>
        <taxon>Basidiomycota</taxon>
        <taxon>Agaricomycotina</taxon>
        <taxon>Agaricomycetes</taxon>
        <taxon>Agaricomycetidae</taxon>
        <taxon>Agaricales</taxon>
        <taxon>Agaricineae</taxon>
        <taxon>Psathyrellaceae</taxon>
        <taxon>Candolleomyces</taxon>
    </lineage>
</organism>
<protein>
    <recommendedName>
        <fullName evidence="7">Major facilitator superfamily (MFS) profile domain-containing protein</fullName>
    </recommendedName>
</protein>
<feature type="transmembrane region" description="Helical" evidence="6">
    <location>
        <begin position="176"/>
        <end position="202"/>
    </location>
</feature>
<proteinExistence type="predicted"/>